<feature type="compositionally biased region" description="Pro residues" evidence="1">
    <location>
        <begin position="310"/>
        <end position="329"/>
    </location>
</feature>
<protein>
    <recommendedName>
        <fullName evidence="2">DUF7159 domain-containing protein</fullName>
    </recommendedName>
</protein>
<evidence type="ECO:0000256" key="1">
    <source>
        <dbReference type="SAM" id="MobiDB-lite"/>
    </source>
</evidence>
<feature type="domain" description="DUF7159" evidence="2">
    <location>
        <begin position="5"/>
        <end position="220"/>
    </location>
</feature>
<name>A0A7X6LB84_9NOCA</name>
<dbReference type="Pfam" id="PF23717">
    <property type="entry name" value="DUF7159"/>
    <property type="match status" value="1"/>
</dbReference>
<feature type="compositionally biased region" description="Pro residues" evidence="1">
    <location>
        <begin position="336"/>
        <end position="359"/>
    </location>
</feature>
<dbReference type="EMBL" id="JAAXOS010000026">
    <property type="protein sequence ID" value="NKY31123.1"/>
    <property type="molecule type" value="Genomic_DNA"/>
</dbReference>
<feature type="compositionally biased region" description="Low complexity" evidence="1">
    <location>
        <begin position="360"/>
        <end position="381"/>
    </location>
</feature>
<evidence type="ECO:0000313" key="4">
    <source>
        <dbReference type="Proteomes" id="UP000540698"/>
    </source>
</evidence>
<dbReference type="Proteomes" id="UP000540698">
    <property type="component" value="Unassembled WGS sequence"/>
</dbReference>
<sequence>MRATVGISAEQAVVRGVMVSSTAQRGTRPDVLREIEQPVEHSAAASVAATLEALTAEAEAGTEIDDVAVAYRTVAERRAIVSQLSSASWRSSSLVSAKAALLAMIEDIPGLGQYGTVLVLELVGYHTSYLVTGPERNGILSCGGWSSGVVDADTAGQAIDRIRSAIAADGLLPDAVVLCGSSAGDPDVVAAVRLALDVPVMAAPDHANAAAYGAALVAAAPFRSAPAAPAVAGRRHGGRVILAGAAAAALLGGAAVAVVQAREDRPADAAIGGPVQAPVPAARLAEPNPAAVPPAPAAEQAPVAVLPEPASTPEPYPEPPIPPPPPPHPAAEAQVPIPPIPPPVPPPAEQQPPPHPRNPTPTQSLEPTVPAPTTAAAPDDTYLFPGESPPPPWNADQATVQAWWDNHWKLKESWLHGR</sequence>
<reference evidence="3 4" key="1">
    <citation type="submission" date="2020-04" db="EMBL/GenBank/DDBJ databases">
        <title>MicrobeNet Type strains.</title>
        <authorList>
            <person name="Nicholson A.C."/>
        </authorList>
    </citation>
    <scope>NUCLEOTIDE SEQUENCE [LARGE SCALE GENOMIC DNA]</scope>
    <source>
        <strain evidence="3 4">DSM 44956</strain>
    </source>
</reference>
<gene>
    <name evidence="3" type="ORF">HGB38_33715</name>
</gene>
<comment type="caution">
    <text evidence="3">The sequence shown here is derived from an EMBL/GenBank/DDBJ whole genome shotgun (WGS) entry which is preliminary data.</text>
</comment>
<dbReference type="InterPro" id="IPR055583">
    <property type="entry name" value="DUF7159"/>
</dbReference>
<dbReference type="PRINTS" id="PR01217">
    <property type="entry name" value="PRICHEXTENSN"/>
</dbReference>
<proteinExistence type="predicted"/>
<dbReference type="AlphaFoldDB" id="A0A7X6LB84"/>
<feature type="region of interest" description="Disordered" evidence="1">
    <location>
        <begin position="307"/>
        <end position="396"/>
    </location>
</feature>
<dbReference type="RefSeq" id="WP_157114040.1">
    <property type="nucleotide sequence ID" value="NZ_JAAXOS010000026.1"/>
</dbReference>
<organism evidence="3 4">
    <name type="scientific">Nocardia gamkensis</name>
    <dbReference type="NCBI Taxonomy" id="352869"/>
    <lineage>
        <taxon>Bacteria</taxon>
        <taxon>Bacillati</taxon>
        <taxon>Actinomycetota</taxon>
        <taxon>Actinomycetes</taxon>
        <taxon>Mycobacteriales</taxon>
        <taxon>Nocardiaceae</taxon>
        <taxon>Nocardia</taxon>
    </lineage>
</organism>
<keyword evidence="4" id="KW-1185">Reference proteome</keyword>
<evidence type="ECO:0000313" key="3">
    <source>
        <dbReference type="EMBL" id="NKY31123.1"/>
    </source>
</evidence>
<accession>A0A7X6LB84</accession>
<evidence type="ECO:0000259" key="2">
    <source>
        <dbReference type="Pfam" id="PF23717"/>
    </source>
</evidence>